<dbReference type="GeneID" id="130501270"/>
<dbReference type="GO" id="GO:0090729">
    <property type="term" value="F:toxin activity"/>
    <property type="evidence" value="ECO:0007669"/>
    <property type="project" value="UniProtKB-KW"/>
</dbReference>
<comment type="similarity">
    <text evidence="2">Belongs to the plant thionin (TC 1.C.44) family.</text>
</comment>
<dbReference type="GO" id="GO:0006952">
    <property type="term" value="P:defense response"/>
    <property type="evidence" value="ECO:0007669"/>
    <property type="project" value="UniProtKB-KW"/>
</dbReference>
<evidence type="ECO:0000256" key="5">
    <source>
        <dbReference type="ARBA" id="ARBA00022821"/>
    </source>
</evidence>
<gene>
    <name evidence="9" type="primary">LOC130501270</name>
</gene>
<evidence type="ECO:0000256" key="7">
    <source>
        <dbReference type="SAM" id="SignalP"/>
    </source>
</evidence>
<evidence type="ECO:0000313" key="8">
    <source>
        <dbReference type="Proteomes" id="UP000504610"/>
    </source>
</evidence>
<dbReference type="PANTHER" id="PTHR33920">
    <property type="entry name" value="THIONIN-2.1-RELATED"/>
    <property type="match status" value="1"/>
</dbReference>
<name>A0A9W3CKQ7_RAPSA</name>
<accession>A0A9W3CKQ7</accession>
<keyword evidence="5" id="KW-0611">Plant defense</keyword>
<proteinExistence type="inferred from homology"/>
<dbReference type="OrthoDB" id="1041642at2759"/>
<reference evidence="9" key="1">
    <citation type="submission" date="2025-08" db="UniProtKB">
        <authorList>
            <consortium name="RefSeq"/>
        </authorList>
    </citation>
    <scope>IDENTIFICATION</scope>
    <source>
        <tissue evidence="9">Leaf</tissue>
    </source>
</reference>
<keyword evidence="7" id="KW-0732">Signal</keyword>
<dbReference type="PROSITE" id="PS00271">
    <property type="entry name" value="THIONIN"/>
    <property type="match status" value="1"/>
</dbReference>
<evidence type="ECO:0000256" key="4">
    <source>
        <dbReference type="ARBA" id="ARBA00022656"/>
    </source>
</evidence>
<comment type="subcellular location">
    <subcellularLocation>
        <location evidence="1">Secreted</location>
    </subcellularLocation>
</comment>
<evidence type="ECO:0000256" key="3">
    <source>
        <dbReference type="ARBA" id="ARBA00022525"/>
    </source>
</evidence>
<keyword evidence="4" id="KW-0800">Toxin</keyword>
<evidence type="ECO:0000256" key="1">
    <source>
        <dbReference type="ARBA" id="ARBA00004613"/>
    </source>
</evidence>
<keyword evidence="3" id="KW-0964">Secreted</keyword>
<dbReference type="AlphaFoldDB" id="A0A9W3CKQ7"/>
<dbReference type="Gene3D" id="3.30.1350.10">
    <property type="entry name" value="Thionin-like"/>
    <property type="match status" value="1"/>
</dbReference>
<dbReference type="PANTHER" id="PTHR33920:SF2">
    <property type="entry name" value="THIONIN-2.1-RELATED"/>
    <property type="match status" value="1"/>
</dbReference>
<dbReference type="RefSeq" id="XP_056852140.1">
    <property type="nucleotide sequence ID" value="XM_056996160.1"/>
</dbReference>
<sequence>MESKTVILSVLFVMSLIMAQTQVDAMSCCRDATSRTLYDTCRFTTTSAATCASIFGCLIVDNTCPPDYPYWGYDLLENSAGAINEYCNLGCVSSACGALTTLRNSDPNAIVNGAFEQCAKACSTFCTKGSMTAVEAA</sequence>
<dbReference type="SUPFAM" id="SSF57429">
    <property type="entry name" value="Crambin-like"/>
    <property type="match status" value="1"/>
</dbReference>
<dbReference type="KEGG" id="rsz:130501270"/>
<dbReference type="GO" id="GO:0005576">
    <property type="term" value="C:extracellular region"/>
    <property type="evidence" value="ECO:0007669"/>
    <property type="project" value="UniProtKB-SubCell"/>
</dbReference>
<dbReference type="Pfam" id="PF00321">
    <property type="entry name" value="Thionin"/>
    <property type="match status" value="1"/>
</dbReference>
<dbReference type="Proteomes" id="UP000504610">
    <property type="component" value="Unplaced"/>
</dbReference>
<evidence type="ECO:0000313" key="9">
    <source>
        <dbReference type="RefSeq" id="XP_056852140.1"/>
    </source>
</evidence>
<feature type="chain" id="PRO_5040926529" evidence="7">
    <location>
        <begin position="26"/>
        <end position="137"/>
    </location>
</feature>
<dbReference type="InterPro" id="IPR036391">
    <property type="entry name" value="Thionin-like_sf"/>
</dbReference>
<keyword evidence="6" id="KW-1015">Disulfide bond</keyword>
<dbReference type="InterPro" id="IPR001010">
    <property type="entry name" value="Thionin"/>
</dbReference>
<protein>
    <submittedName>
        <fullName evidence="9">Probable thionin-2.4</fullName>
    </submittedName>
</protein>
<keyword evidence="8" id="KW-1185">Reference proteome</keyword>
<evidence type="ECO:0000256" key="2">
    <source>
        <dbReference type="ARBA" id="ARBA00009872"/>
    </source>
</evidence>
<organism evidence="8 9">
    <name type="scientific">Raphanus sativus</name>
    <name type="common">Radish</name>
    <name type="synonym">Raphanus raphanistrum var. sativus</name>
    <dbReference type="NCBI Taxonomy" id="3726"/>
    <lineage>
        <taxon>Eukaryota</taxon>
        <taxon>Viridiplantae</taxon>
        <taxon>Streptophyta</taxon>
        <taxon>Embryophyta</taxon>
        <taxon>Tracheophyta</taxon>
        <taxon>Spermatophyta</taxon>
        <taxon>Magnoliopsida</taxon>
        <taxon>eudicotyledons</taxon>
        <taxon>Gunneridae</taxon>
        <taxon>Pentapetalae</taxon>
        <taxon>rosids</taxon>
        <taxon>malvids</taxon>
        <taxon>Brassicales</taxon>
        <taxon>Brassicaceae</taxon>
        <taxon>Brassiceae</taxon>
        <taxon>Raphanus</taxon>
    </lineage>
</organism>
<feature type="signal peptide" evidence="7">
    <location>
        <begin position="1"/>
        <end position="25"/>
    </location>
</feature>
<evidence type="ECO:0000256" key="6">
    <source>
        <dbReference type="ARBA" id="ARBA00023157"/>
    </source>
</evidence>